<name>A0A4Y6Q0B1_PERCE</name>
<accession>A0A4Y6Q0B1</accession>
<dbReference type="InterPro" id="IPR021961">
    <property type="entry name" value="McrB_DNA-bd"/>
</dbReference>
<organism evidence="2 3">
    <name type="scientific">Persicimonas caeni</name>
    <dbReference type="NCBI Taxonomy" id="2292766"/>
    <lineage>
        <taxon>Bacteria</taxon>
        <taxon>Deltaproteobacteria</taxon>
        <taxon>Bradymonadales</taxon>
        <taxon>Bradymonadaceae</taxon>
        <taxon>Persicimonas</taxon>
    </lineage>
</organism>
<accession>A0A5B8YF48</accession>
<evidence type="ECO:0000259" key="1">
    <source>
        <dbReference type="Pfam" id="PF12102"/>
    </source>
</evidence>
<proteinExistence type="predicted"/>
<dbReference type="EMBL" id="CP041186">
    <property type="protein sequence ID" value="QDG53962.1"/>
    <property type="molecule type" value="Genomic_DNA"/>
</dbReference>
<keyword evidence="3" id="KW-1185">Reference proteome</keyword>
<evidence type="ECO:0000313" key="3">
    <source>
        <dbReference type="Proteomes" id="UP000315995"/>
    </source>
</evidence>
<dbReference type="RefSeq" id="WP_141200412.1">
    <property type="nucleotide sequence ID" value="NZ_CP041186.1"/>
</dbReference>
<dbReference type="Proteomes" id="UP000315995">
    <property type="component" value="Chromosome"/>
</dbReference>
<reference evidence="2 3" key="1">
    <citation type="submission" date="2019-06" db="EMBL/GenBank/DDBJ databases">
        <title>Persicimonas caeni gen. nov., sp. nov., a predatory bacterium isolated from solar saltern.</title>
        <authorList>
            <person name="Wang S."/>
        </authorList>
    </citation>
    <scope>NUCLEOTIDE SEQUENCE [LARGE SCALE GENOMIC DNA]</scope>
    <source>
        <strain evidence="2 3">YN101</strain>
    </source>
</reference>
<dbReference type="Pfam" id="PF12102">
    <property type="entry name" value="MrcB_N"/>
    <property type="match status" value="1"/>
</dbReference>
<gene>
    <name evidence="2" type="ORF">FIV42_25430</name>
</gene>
<dbReference type="AlphaFoldDB" id="A0A4Y6Q0B1"/>
<protein>
    <submittedName>
        <fullName evidence="2">DUF3578 domain-containing protein</fullName>
    </submittedName>
</protein>
<feature type="domain" description="Type IV methyl-directed restriction enzyme EcoKMcrB subunit DNA-binding" evidence="1">
    <location>
        <begin position="12"/>
        <end position="180"/>
    </location>
</feature>
<sequence length="198" mass="22201">MSKESLDTLFGQMLDQYPLARYGPRHKQHVIFEIMGAIRQAHEAHVQPLAKDYLVRASTGIGATWANVPWLAVLDPQETDTAQDGRYVTTMFAADGSALVVAICWGTQRLRREHGKEATDLLASRRASTVDTLTEHLDHVFTIGQDVDLAASTPLARDYERSCLTWRRFDTHALPDEATYWSVFDQLMAANQVLIESA</sequence>
<evidence type="ECO:0000313" key="2">
    <source>
        <dbReference type="EMBL" id="QDG53962.1"/>
    </source>
</evidence>
<dbReference type="OrthoDB" id="9802640at2"/>
<dbReference type="Gene3D" id="3.30.920.90">
    <property type="match status" value="1"/>
</dbReference>